<feature type="compositionally biased region" description="Polar residues" evidence="1">
    <location>
        <begin position="51"/>
        <end position="61"/>
    </location>
</feature>
<gene>
    <name evidence="2" type="ORF">Pmani_011549</name>
</gene>
<protein>
    <submittedName>
        <fullName evidence="2">Uncharacterized protein</fullName>
    </submittedName>
</protein>
<organism evidence="2 3">
    <name type="scientific">Petrolisthes manimaculis</name>
    <dbReference type="NCBI Taxonomy" id="1843537"/>
    <lineage>
        <taxon>Eukaryota</taxon>
        <taxon>Metazoa</taxon>
        <taxon>Ecdysozoa</taxon>
        <taxon>Arthropoda</taxon>
        <taxon>Crustacea</taxon>
        <taxon>Multicrustacea</taxon>
        <taxon>Malacostraca</taxon>
        <taxon>Eumalacostraca</taxon>
        <taxon>Eucarida</taxon>
        <taxon>Decapoda</taxon>
        <taxon>Pleocyemata</taxon>
        <taxon>Anomura</taxon>
        <taxon>Galatheoidea</taxon>
        <taxon>Porcellanidae</taxon>
        <taxon>Petrolisthes</taxon>
    </lineage>
</organism>
<comment type="caution">
    <text evidence="2">The sequence shown here is derived from an EMBL/GenBank/DDBJ whole genome shotgun (WGS) entry which is preliminary data.</text>
</comment>
<feature type="region of interest" description="Disordered" evidence="1">
    <location>
        <begin position="37"/>
        <end position="101"/>
    </location>
</feature>
<feature type="compositionally biased region" description="Low complexity" evidence="1">
    <location>
        <begin position="62"/>
        <end position="90"/>
    </location>
</feature>
<dbReference type="EMBL" id="JAWZYT010000926">
    <property type="protein sequence ID" value="KAK4317389.1"/>
    <property type="molecule type" value="Genomic_DNA"/>
</dbReference>
<proteinExistence type="predicted"/>
<dbReference type="AlphaFoldDB" id="A0AAE1UG41"/>
<evidence type="ECO:0000313" key="3">
    <source>
        <dbReference type="Proteomes" id="UP001292094"/>
    </source>
</evidence>
<evidence type="ECO:0000313" key="2">
    <source>
        <dbReference type="EMBL" id="KAK4317389.1"/>
    </source>
</evidence>
<name>A0AAE1UG41_9EUCA</name>
<dbReference type="Proteomes" id="UP001292094">
    <property type="component" value="Unassembled WGS sequence"/>
</dbReference>
<sequence length="123" mass="12819">MELPHCRSTTTATHLLQLFSSTSTSTYFVPRHCQHITATRGPSQEGGATPSAPQASTTGLDPTSMPATLTTTFPTTTSTAATVAGSSSVSIPPAVWSTGPKLSPTMLMECPNLTLQQQVKLGK</sequence>
<evidence type="ECO:0000256" key="1">
    <source>
        <dbReference type="SAM" id="MobiDB-lite"/>
    </source>
</evidence>
<reference evidence="2" key="1">
    <citation type="submission" date="2023-11" db="EMBL/GenBank/DDBJ databases">
        <title>Genome assemblies of two species of porcelain crab, Petrolisthes cinctipes and Petrolisthes manimaculis (Anomura: Porcellanidae).</title>
        <authorList>
            <person name="Angst P."/>
        </authorList>
    </citation>
    <scope>NUCLEOTIDE SEQUENCE</scope>
    <source>
        <strain evidence="2">PB745_02</strain>
        <tissue evidence="2">Gill</tissue>
    </source>
</reference>
<accession>A0AAE1UG41</accession>
<keyword evidence="3" id="KW-1185">Reference proteome</keyword>